<dbReference type="EMBL" id="EU016610">
    <property type="protein sequence ID" value="ABZ07807.1"/>
    <property type="molecule type" value="Genomic_DNA"/>
</dbReference>
<evidence type="ECO:0000256" key="6">
    <source>
        <dbReference type="ARBA" id="ARBA00022842"/>
    </source>
</evidence>
<dbReference type="GO" id="GO:0006020">
    <property type="term" value="P:inositol metabolic process"/>
    <property type="evidence" value="ECO:0007669"/>
    <property type="project" value="TreeGrafter"/>
</dbReference>
<comment type="similarity">
    <text evidence="2">Belongs to the inositol monophosphatase superfamily.</text>
</comment>
<dbReference type="PRINTS" id="PR00377">
    <property type="entry name" value="IMPHPHTASES"/>
</dbReference>
<organism evidence="7">
    <name type="scientific">uncultured marine microorganism HF4000_ANIW141I9</name>
    <dbReference type="NCBI Taxonomy" id="455537"/>
    <lineage>
        <taxon>unclassified sequences</taxon>
        <taxon>environmental samples</taxon>
    </lineage>
</organism>
<dbReference type="PROSITE" id="PS00630">
    <property type="entry name" value="IMP_2"/>
    <property type="match status" value="1"/>
</dbReference>
<evidence type="ECO:0000313" key="7">
    <source>
        <dbReference type="EMBL" id="ABZ07807.1"/>
    </source>
</evidence>
<dbReference type="PANTHER" id="PTHR20854">
    <property type="entry name" value="INOSITOL MONOPHOSPHATASE"/>
    <property type="match status" value="1"/>
</dbReference>
<evidence type="ECO:0000256" key="5">
    <source>
        <dbReference type="ARBA" id="ARBA00022801"/>
    </source>
</evidence>
<dbReference type="GO" id="GO:0008934">
    <property type="term" value="F:inositol monophosphate 1-phosphatase activity"/>
    <property type="evidence" value="ECO:0007669"/>
    <property type="project" value="InterPro"/>
</dbReference>
<reference evidence="7" key="1">
    <citation type="journal article" date="2008" name="ISME J.">
        <title>Genomic patterns of recombination, clonal divergence and environment in marine microbial populations.</title>
        <authorList>
            <person name="Konstantinidis K.T."/>
            <person name="Delong E.F."/>
        </authorList>
    </citation>
    <scope>NUCLEOTIDE SEQUENCE</scope>
</reference>
<dbReference type="GO" id="GO:0007165">
    <property type="term" value="P:signal transduction"/>
    <property type="evidence" value="ECO:0007669"/>
    <property type="project" value="TreeGrafter"/>
</dbReference>
<evidence type="ECO:0000256" key="4">
    <source>
        <dbReference type="ARBA" id="ARBA00022723"/>
    </source>
</evidence>
<accession>B3T5E8</accession>
<protein>
    <recommendedName>
        <fullName evidence="3">inositol-phosphate phosphatase</fullName>
        <ecNumber evidence="3">3.1.3.25</ecNumber>
    </recommendedName>
</protein>
<dbReference type="InterPro" id="IPR020583">
    <property type="entry name" value="Inositol_monoP_metal-BS"/>
</dbReference>
<sequence length="257" mass="28363">MNLHHTLDVAVNAAQKAADVILTALNIPRIAYYKGKTDLVTKTDKESEQLICGIIHEKFPDHGILAEESGSSLPDAEYQWIIDPLDGTTNFVHNYPSFAVSIGVHQNNEPIAGCVIELPANHVYTALKGEGAFCDDNNISVSTIKELEKSLLVTGFGYQHGERWERNMVLFKRFTDICQGVRRLGAAAVDLCHMASGKVDGFWEFDLHPWDSAAGILIVSEAGGKISKMDGSEYSIYDKEILVSNGLLHDQMIKEMI</sequence>
<dbReference type="AlphaFoldDB" id="B3T5E8"/>
<dbReference type="InterPro" id="IPR020550">
    <property type="entry name" value="Inositol_monophosphatase_CS"/>
</dbReference>
<name>B3T5E8_9ZZZZ</name>
<dbReference type="GO" id="GO:0046854">
    <property type="term" value="P:phosphatidylinositol phosphate biosynthetic process"/>
    <property type="evidence" value="ECO:0007669"/>
    <property type="project" value="InterPro"/>
</dbReference>
<dbReference type="InterPro" id="IPR033942">
    <property type="entry name" value="IMPase"/>
</dbReference>
<dbReference type="Pfam" id="PF00459">
    <property type="entry name" value="Inositol_P"/>
    <property type="match status" value="1"/>
</dbReference>
<evidence type="ECO:0000256" key="2">
    <source>
        <dbReference type="ARBA" id="ARBA00009759"/>
    </source>
</evidence>
<evidence type="ECO:0000256" key="3">
    <source>
        <dbReference type="ARBA" id="ARBA00013106"/>
    </source>
</evidence>
<dbReference type="FunFam" id="3.40.190.80:FF:000002">
    <property type="entry name" value="Inositol-1-monophosphatase"/>
    <property type="match status" value="1"/>
</dbReference>
<proteinExistence type="inferred from homology"/>
<dbReference type="GO" id="GO:0046872">
    <property type="term" value="F:metal ion binding"/>
    <property type="evidence" value="ECO:0007669"/>
    <property type="project" value="UniProtKB-KW"/>
</dbReference>
<dbReference type="FunFam" id="3.30.540.10:FF:000003">
    <property type="entry name" value="Inositol-1-monophosphatase"/>
    <property type="match status" value="1"/>
</dbReference>
<dbReference type="PROSITE" id="PS00629">
    <property type="entry name" value="IMP_1"/>
    <property type="match status" value="1"/>
</dbReference>
<comment type="cofactor">
    <cofactor evidence="1">
        <name>Mg(2+)</name>
        <dbReference type="ChEBI" id="CHEBI:18420"/>
    </cofactor>
</comment>
<dbReference type="InterPro" id="IPR000760">
    <property type="entry name" value="Inositol_monophosphatase-like"/>
</dbReference>
<dbReference type="Gene3D" id="3.40.190.80">
    <property type="match status" value="1"/>
</dbReference>
<keyword evidence="5" id="KW-0378">Hydrolase</keyword>
<dbReference type="CDD" id="cd01639">
    <property type="entry name" value="IMPase"/>
    <property type="match status" value="1"/>
</dbReference>
<keyword evidence="4" id="KW-0479">Metal-binding</keyword>
<gene>
    <name evidence="7" type="ORF">ALOHA_HF4000ANIW141I9ctg1g8</name>
</gene>
<keyword evidence="6" id="KW-0460">Magnesium</keyword>
<dbReference type="Gene3D" id="3.30.540.10">
    <property type="entry name" value="Fructose-1,6-Bisphosphatase, subunit A, domain 1"/>
    <property type="match status" value="1"/>
</dbReference>
<evidence type="ECO:0000256" key="1">
    <source>
        <dbReference type="ARBA" id="ARBA00001946"/>
    </source>
</evidence>
<dbReference type="PANTHER" id="PTHR20854:SF17">
    <property type="entry name" value="PHOSPHATASE IMPL1, CHLOROPLASTIC"/>
    <property type="match status" value="1"/>
</dbReference>
<dbReference type="EC" id="3.1.3.25" evidence="3"/>
<dbReference type="SUPFAM" id="SSF56655">
    <property type="entry name" value="Carbohydrate phosphatase"/>
    <property type="match status" value="1"/>
</dbReference>